<name>A0ABU5NU22_9GAMM</name>
<dbReference type="Proteomes" id="UP001305746">
    <property type="component" value="Unassembled WGS sequence"/>
</dbReference>
<evidence type="ECO:0000256" key="1">
    <source>
        <dbReference type="SAM" id="Phobius"/>
    </source>
</evidence>
<feature type="transmembrane region" description="Helical" evidence="1">
    <location>
        <begin position="84"/>
        <end position="103"/>
    </location>
</feature>
<keyword evidence="3" id="KW-1185">Reference proteome</keyword>
<dbReference type="EMBL" id="JAYDCJ010000001">
    <property type="protein sequence ID" value="MEA1079301.1"/>
    <property type="molecule type" value="Genomic_DNA"/>
</dbReference>
<protein>
    <submittedName>
        <fullName evidence="2">Uncharacterized protein</fullName>
    </submittedName>
</protein>
<feature type="transmembrane region" description="Helical" evidence="1">
    <location>
        <begin position="60"/>
        <end position="78"/>
    </location>
</feature>
<keyword evidence="1" id="KW-0472">Membrane</keyword>
<sequence>MPKLRVAAFSILFFGGAFSAVSLMFYFGDWQRLALVGSAGVSVGLVAAPTIEPKLFKPPWAYELIFGALAGAMLGLEFGVGAEAAGIGALLGGVLGYLAPYWIKHVTIP</sequence>
<keyword evidence="1" id="KW-1133">Transmembrane helix</keyword>
<gene>
    <name evidence="2" type="ORF">U5822_01385</name>
</gene>
<feature type="transmembrane region" description="Helical" evidence="1">
    <location>
        <begin position="7"/>
        <end position="27"/>
    </location>
</feature>
<dbReference type="RefSeq" id="WP_322853826.1">
    <property type="nucleotide sequence ID" value="NZ_JAYDCJ010000001.1"/>
</dbReference>
<accession>A0ABU5NU22</accession>
<evidence type="ECO:0000313" key="2">
    <source>
        <dbReference type="EMBL" id="MEA1079301.1"/>
    </source>
</evidence>
<proteinExistence type="predicted"/>
<evidence type="ECO:0000313" key="3">
    <source>
        <dbReference type="Proteomes" id="UP001305746"/>
    </source>
</evidence>
<organism evidence="2 3">
    <name type="scientific">Marinobacter qingdaonensis</name>
    <dbReference type="NCBI Taxonomy" id="3108486"/>
    <lineage>
        <taxon>Bacteria</taxon>
        <taxon>Pseudomonadati</taxon>
        <taxon>Pseudomonadota</taxon>
        <taxon>Gammaproteobacteria</taxon>
        <taxon>Pseudomonadales</taxon>
        <taxon>Marinobacteraceae</taxon>
        <taxon>Marinobacter</taxon>
    </lineage>
</organism>
<keyword evidence="1" id="KW-0812">Transmembrane</keyword>
<comment type="caution">
    <text evidence="2">The sequence shown here is derived from an EMBL/GenBank/DDBJ whole genome shotgun (WGS) entry which is preliminary data.</text>
</comment>
<feature type="transmembrane region" description="Helical" evidence="1">
    <location>
        <begin position="33"/>
        <end position="51"/>
    </location>
</feature>
<reference evidence="2 3" key="1">
    <citation type="submission" date="2023-12" db="EMBL/GenBank/DDBJ databases">
        <title>Marinobacter qingdaonensis sp. nov., isolated from the intertidal sediment of Qingdao, PR China.</title>
        <authorList>
            <person name="Li Y."/>
        </authorList>
    </citation>
    <scope>NUCLEOTIDE SEQUENCE [LARGE SCALE GENOMIC DNA]</scope>
    <source>
        <strain evidence="2 3">ASW11-75</strain>
    </source>
</reference>